<name>A0A2W5ZD80_9BACT</name>
<dbReference type="EMBL" id="QHBU01000037">
    <property type="protein sequence ID" value="PZR83390.1"/>
    <property type="molecule type" value="Genomic_DNA"/>
</dbReference>
<evidence type="ECO:0000313" key="2">
    <source>
        <dbReference type="Proteomes" id="UP000248724"/>
    </source>
</evidence>
<dbReference type="SFLD" id="SFLDS00003">
    <property type="entry name" value="Haloacid_Dehalogenase"/>
    <property type="match status" value="1"/>
</dbReference>
<dbReference type="SUPFAM" id="SSF56784">
    <property type="entry name" value="HAD-like"/>
    <property type="match status" value="1"/>
</dbReference>
<dbReference type="InterPro" id="IPR036412">
    <property type="entry name" value="HAD-like_sf"/>
</dbReference>
<dbReference type="PANTHER" id="PTHR47829">
    <property type="entry name" value="HYDROLASE, PUTATIVE (AFU_ORTHOLOGUE AFUA_1G12880)-RELATED"/>
    <property type="match status" value="1"/>
</dbReference>
<dbReference type="InterPro" id="IPR023198">
    <property type="entry name" value="PGP-like_dom2"/>
</dbReference>
<evidence type="ECO:0000313" key="1">
    <source>
        <dbReference type="EMBL" id="PZR83390.1"/>
    </source>
</evidence>
<dbReference type="PANTHER" id="PTHR47829:SF1">
    <property type="entry name" value="HAD FAMILY PHOSPHATASE"/>
    <property type="match status" value="1"/>
</dbReference>
<dbReference type="CDD" id="cd02603">
    <property type="entry name" value="HAD_sEH-N_like"/>
    <property type="match status" value="1"/>
</dbReference>
<dbReference type="InterPro" id="IPR052898">
    <property type="entry name" value="ACAD10-like"/>
</dbReference>
<dbReference type="NCBIfam" id="TIGR01509">
    <property type="entry name" value="HAD-SF-IA-v3"/>
    <property type="match status" value="1"/>
</dbReference>
<dbReference type="InterPro" id="IPR006439">
    <property type="entry name" value="HAD-SF_hydro_IA"/>
</dbReference>
<dbReference type="PRINTS" id="PR00413">
    <property type="entry name" value="HADHALOGNASE"/>
</dbReference>
<dbReference type="InterPro" id="IPR023214">
    <property type="entry name" value="HAD_sf"/>
</dbReference>
<dbReference type="AlphaFoldDB" id="A0A2W5ZD80"/>
<accession>A0A2W5ZD80</accession>
<dbReference type="Pfam" id="PF00702">
    <property type="entry name" value="Hydrolase"/>
    <property type="match status" value="1"/>
</dbReference>
<dbReference type="SFLD" id="SFLDG01129">
    <property type="entry name" value="C1.5:_HAD__Beta-PGM__Phosphata"/>
    <property type="match status" value="1"/>
</dbReference>
<proteinExistence type="predicted"/>
<dbReference type="Gene3D" id="3.40.50.1000">
    <property type="entry name" value="HAD superfamily/HAD-like"/>
    <property type="match status" value="1"/>
</dbReference>
<evidence type="ECO:0008006" key="3">
    <source>
        <dbReference type="Google" id="ProtNLM"/>
    </source>
</evidence>
<dbReference type="Gene3D" id="1.10.150.240">
    <property type="entry name" value="Putative phosphatase, domain 2"/>
    <property type="match status" value="1"/>
</dbReference>
<sequence>MGHNESVIDRPFERTLKGAIFDLGGVMTEPLGRHRETIVDPVQLDLLRFFLNEFRDVYHLPTGAHDLHLLETGAISDEEFFARMAARYIAAGGHEAVDARIAQHVVFGGGLPACGAMIDTVRQVKGAGYRTALLTNISRSGESVWRSLLPVEELFDVVVDSSQVGLRKPDPAIFLLTCERLGLAPHDCLFVDDMRCNVDAATELGMTTIQCHDPVTIADEVVEMLLGRAAAAEPESAGAGQ</sequence>
<comment type="caution">
    <text evidence="1">The sequence shown here is derived from an EMBL/GenBank/DDBJ whole genome shotgun (WGS) entry which is preliminary data.</text>
</comment>
<dbReference type="Proteomes" id="UP000248724">
    <property type="component" value="Unassembled WGS sequence"/>
</dbReference>
<protein>
    <recommendedName>
        <fullName evidence="3">HAD family phosphatase</fullName>
    </recommendedName>
</protein>
<reference evidence="1 2" key="1">
    <citation type="journal article" date="2017" name="Nature">
        <title>Atmospheric trace gases support primary production in Antarctic desert surface soil.</title>
        <authorList>
            <person name="Ji M."/>
            <person name="Greening C."/>
            <person name="Vanwonterghem I."/>
            <person name="Carere C.R."/>
            <person name="Bay S.K."/>
            <person name="Steen J.A."/>
            <person name="Montgomery K."/>
            <person name="Lines T."/>
            <person name="Beardall J."/>
            <person name="van Dorst J."/>
            <person name="Snape I."/>
            <person name="Stott M.B."/>
            <person name="Hugenholtz P."/>
            <person name="Ferrari B.C."/>
        </authorList>
    </citation>
    <scope>NUCLEOTIDE SEQUENCE [LARGE SCALE GENOMIC DNA]</scope>
    <source>
        <strain evidence="1">RRmetagenome_bin12</strain>
    </source>
</reference>
<gene>
    <name evidence="1" type="ORF">DLM65_02125</name>
</gene>
<organism evidence="1 2">
    <name type="scientific">Candidatus Aeolococcus gillhamiae</name>
    <dbReference type="NCBI Taxonomy" id="3127015"/>
    <lineage>
        <taxon>Bacteria</taxon>
        <taxon>Bacillati</taxon>
        <taxon>Candidatus Dormiibacterota</taxon>
        <taxon>Candidatus Dormibacteria</taxon>
        <taxon>Candidatus Aeolococcales</taxon>
        <taxon>Candidatus Aeolococcaceae</taxon>
        <taxon>Candidatus Aeolococcus</taxon>
    </lineage>
</organism>